<dbReference type="Proteomes" id="UP000814140">
    <property type="component" value="Unassembled WGS sequence"/>
</dbReference>
<accession>A0ACB8SPR0</accession>
<evidence type="ECO:0000313" key="2">
    <source>
        <dbReference type="Proteomes" id="UP000814140"/>
    </source>
</evidence>
<evidence type="ECO:0000313" key="1">
    <source>
        <dbReference type="EMBL" id="KAI0057726.1"/>
    </source>
</evidence>
<gene>
    <name evidence="1" type="ORF">BV25DRAFT_1919910</name>
</gene>
<reference evidence="1" key="1">
    <citation type="submission" date="2021-03" db="EMBL/GenBank/DDBJ databases">
        <authorList>
            <consortium name="DOE Joint Genome Institute"/>
            <person name="Ahrendt S."/>
            <person name="Looney B.P."/>
            <person name="Miyauchi S."/>
            <person name="Morin E."/>
            <person name="Drula E."/>
            <person name="Courty P.E."/>
            <person name="Chicoki N."/>
            <person name="Fauchery L."/>
            <person name="Kohler A."/>
            <person name="Kuo A."/>
            <person name="Labutti K."/>
            <person name="Pangilinan J."/>
            <person name="Lipzen A."/>
            <person name="Riley R."/>
            <person name="Andreopoulos W."/>
            <person name="He G."/>
            <person name="Johnson J."/>
            <person name="Barry K.W."/>
            <person name="Grigoriev I.V."/>
            <person name="Nagy L."/>
            <person name="Hibbett D."/>
            <person name="Henrissat B."/>
            <person name="Matheny P.B."/>
            <person name="Labbe J."/>
            <person name="Martin F."/>
        </authorList>
    </citation>
    <scope>NUCLEOTIDE SEQUENCE</scope>
    <source>
        <strain evidence="1">HHB10654</strain>
    </source>
</reference>
<sequence length="491" mass="52824">MLLLLLAYAQVTSCSPIASIAISTSVLSTSVTCESADSTRTLFNIIWSALATIFACVWTAVHRNIPGPSQGRLSRILDMVLVVVVTLLVPEWVLAGAVRQYLNARDLGKELEAARADAAEVWEAKRQSLREMKGGEVDGARDGHATDSKDPSAEVLVEVREKDVVSLKRRTTLPAKEAALAESTLAADIGIGRLQAEWTTRHGFFIIMGGFHFYEDGKPLFPLSGRDIVELVKAGDLIPPTEEEIRGWSQGDALSKLIAIVQTLWFVIQCIARRAEDLPIAQLEIMTLAYTTITVAMYICWWYKPLNVNGPVRIAGKTLPDPVLVEQSPWYLSTFEAAIGSADRLVDLRQHSHVPTFYCGGPAGAPIDGGYSGLSGSAAVVASMIFGAVHCAAWNYVFPSTAESLIWRISSAIIVAVPGAMSITALIASTLKDTALAGVSGANLVAVFAMGGPAYVAARMLLLTLSFTTLRALPPGAYQAVQWTLKIPHFT</sequence>
<dbReference type="EMBL" id="MU277243">
    <property type="protein sequence ID" value="KAI0057726.1"/>
    <property type="molecule type" value="Genomic_DNA"/>
</dbReference>
<proteinExistence type="predicted"/>
<protein>
    <submittedName>
        <fullName evidence="1">Uncharacterized protein</fullName>
    </submittedName>
</protein>
<name>A0ACB8SPR0_9AGAM</name>
<keyword evidence="2" id="KW-1185">Reference proteome</keyword>
<organism evidence="1 2">
    <name type="scientific">Artomyces pyxidatus</name>
    <dbReference type="NCBI Taxonomy" id="48021"/>
    <lineage>
        <taxon>Eukaryota</taxon>
        <taxon>Fungi</taxon>
        <taxon>Dikarya</taxon>
        <taxon>Basidiomycota</taxon>
        <taxon>Agaricomycotina</taxon>
        <taxon>Agaricomycetes</taxon>
        <taxon>Russulales</taxon>
        <taxon>Auriscalpiaceae</taxon>
        <taxon>Artomyces</taxon>
    </lineage>
</organism>
<reference evidence="1" key="2">
    <citation type="journal article" date="2022" name="New Phytol.">
        <title>Evolutionary transition to the ectomycorrhizal habit in the genomes of a hyperdiverse lineage of mushroom-forming fungi.</title>
        <authorList>
            <person name="Looney B."/>
            <person name="Miyauchi S."/>
            <person name="Morin E."/>
            <person name="Drula E."/>
            <person name="Courty P.E."/>
            <person name="Kohler A."/>
            <person name="Kuo A."/>
            <person name="LaButti K."/>
            <person name="Pangilinan J."/>
            <person name="Lipzen A."/>
            <person name="Riley R."/>
            <person name="Andreopoulos W."/>
            <person name="He G."/>
            <person name="Johnson J."/>
            <person name="Nolan M."/>
            <person name="Tritt A."/>
            <person name="Barry K.W."/>
            <person name="Grigoriev I.V."/>
            <person name="Nagy L.G."/>
            <person name="Hibbett D."/>
            <person name="Henrissat B."/>
            <person name="Matheny P.B."/>
            <person name="Labbe J."/>
            <person name="Martin F.M."/>
        </authorList>
    </citation>
    <scope>NUCLEOTIDE SEQUENCE</scope>
    <source>
        <strain evidence="1">HHB10654</strain>
    </source>
</reference>
<comment type="caution">
    <text evidence="1">The sequence shown here is derived from an EMBL/GenBank/DDBJ whole genome shotgun (WGS) entry which is preliminary data.</text>
</comment>